<dbReference type="PANTHER" id="PTHR42855:SF2">
    <property type="entry name" value="DRUG RESISTANCE ABC TRANSPORTER,ATP-BINDING PROTEIN"/>
    <property type="match status" value="1"/>
</dbReference>
<organism evidence="6 7">
    <name type="scientific">Fodinibius salsisoli</name>
    <dbReference type="NCBI Taxonomy" id="2820877"/>
    <lineage>
        <taxon>Bacteria</taxon>
        <taxon>Pseudomonadati</taxon>
        <taxon>Balneolota</taxon>
        <taxon>Balneolia</taxon>
        <taxon>Balneolales</taxon>
        <taxon>Balneolaceae</taxon>
        <taxon>Fodinibius</taxon>
    </lineage>
</organism>
<evidence type="ECO:0000259" key="5">
    <source>
        <dbReference type="PROSITE" id="PS50893"/>
    </source>
</evidence>
<dbReference type="Pfam" id="PF16326">
    <property type="entry name" value="ABC_tran_CTD"/>
    <property type="match status" value="1"/>
</dbReference>
<dbReference type="InterPro" id="IPR051309">
    <property type="entry name" value="ABCF_ATPase"/>
</dbReference>
<dbReference type="InterPro" id="IPR027417">
    <property type="entry name" value="P-loop_NTPase"/>
</dbReference>
<dbReference type="InterPro" id="IPR032781">
    <property type="entry name" value="ABC_tran_Xtn"/>
</dbReference>
<keyword evidence="2 6" id="KW-0067">ATP-binding</keyword>
<keyword evidence="3" id="KW-0175">Coiled coil</keyword>
<keyword evidence="7" id="KW-1185">Reference proteome</keyword>
<dbReference type="Proteomes" id="UP001207918">
    <property type="component" value="Unassembled WGS sequence"/>
</dbReference>
<reference evidence="6 7" key="1">
    <citation type="submission" date="2021-03" db="EMBL/GenBank/DDBJ databases">
        <title>Aliifodinibius sp. nov., a new bacterium isolated from saline soil.</title>
        <authorList>
            <person name="Galisteo C."/>
            <person name="De La Haba R."/>
            <person name="Sanchez-Porro C."/>
            <person name="Ventosa A."/>
        </authorList>
    </citation>
    <scope>NUCLEOTIDE SEQUENCE [LARGE SCALE GENOMIC DNA]</scope>
    <source>
        <strain evidence="6 7">1BSP15-2V2</strain>
    </source>
</reference>
<feature type="domain" description="ABC transporter" evidence="5">
    <location>
        <begin position="2"/>
        <end position="260"/>
    </location>
</feature>
<dbReference type="CDD" id="cd03221">
    <property type="entry name" value="ABCF_EF-3"/>
    <property type="match status" value="2"/>
</dbReference>
<dbReference type="Gene3D" id="6.10.140.1950">
    <property type="match status" value="1"/>
</dbReference>
<evidence type="ECO:0000256" key="1">
    <source>
        <dbReference type="ARBA" id="ARBA00022741"/>
    </source>
</evidence>
<dbReference type="Pfam" id="PF12848">
    <property type="entry name" value="ABC_tran_Xtn"/>
    <property type="match status" value="1"/>
</dbReference>
<evidence type="ECO:0000313" key="7">
    <source>
        <dbReference type="Proteomes" id="UP001207918"/>
    </source>
</evidence>
<accession>A0ABT3PJA9</accession>
<gene>
    <name evidence="6" type="ORF">J6I44_04050</name>
</gene>
<keyword evidence="1" id="KW-0547">Nucleotide-binding</keyword>
<evidence type="ECO:0000256" key="4">
    <source>
        <dbReference type="SAM" id="MobiDB-lite"/>
    </source>
</evidence>
<evidence type="ECO:0000313" key="6">
    <source>
        <dbReference type="EMBL" id="MCW9706007.1"/>
    </source>
</evidence>
<dbReference type="InterPro" id="IPR003439">
    <property type="entry name" value="ABC_transporter-like_ATP-bd"/>
</dbReference>
<sequence>MLSLDNISLTYGQKTLLNDVSVLINPGERIGLVGPNGAGKSTLLKIIAGETLPDSGNVNTSKTATIGYLPQDGVDPDPGCTVYEEVERAFKELQKLEHKVQKAQQKVANLDEESSKYTQAMEQLGILQSKLEQSGAYTLQSDIEKVLMGLGFTPDDFNRSTTEFSGGWLMRIALAKLLLKKPTYLLLDEPTNHLDIESLRWIEQFLHKYEGTVIIVSHDKAFLNEITSRTLALDRGDLLDYSGNYSYYKEKDKERQEHLRKAYKNQQKEIKEIQEFIDRFRYKASKAKQVQSRIKKLEKMDIIELDEHEEEIYFEFPPPERSGAIVMQLNNIQKQYDDNVVFEDLSCSIDRGDKIAVLGPNGAGKSTMIRMMGGLEEPTSGSREPGHNVTTSYFAQHQADELDLDKTVFEIMRDAAPKADETRLRTILGCFLFQGDDVFKKVAVLSGGEKSRLALARMLLMPANFLIFDEPTNHLDMKSKDILQQALNQYEGTFMIVSHDRDFLDPIVDKVLEVRPNETNTFLGNVSYYLQKVEEREELAGQTQQNGQQEDSGLSRKEERRLEAQKRQQKYQALKPLKKKIDPLEDKIETMESRKAEIEERMAQPDFYDDEEQVKEISMEYDKLKAGLVEVYAEWEELAMEMSEIEEQFEA</sequence>
<dbReference type="PROSITE" id="PS50893">
    <property type="entry name" value="ABC_TRANSPORTER_2"/>
    <property type="match status" value="2"/>
</dbReference>
<feature type="coiled-coil region" evidence="3">
    <location>
        <begin position="83"/>
        <end position="120"/>
    </location>
</feature>
<name>A0ABT3PJA9_9BACT</name>
<feature type="region of interest" description="Disordered" evidence="4">
    <location>
        <begin position="538"/>
        <end position="566"/>
    </location>
</feature>
<dbReference type="EMBL" id="JAGGJA010000002">
    <property type="protein sequence ID" value="MCW9706007.1"/>
    <property type="molecule type" value="Genomic_DNA"/>
</dbReference>
<feature type="compositionally biased region" description="Polar residues" evidence="4">
    <location>
        <begin position="541"/>
        <end position="552"/>
    </location>
</feature>
<dbReference type="GO" id="GO:0005524">
    <property type="term" value="F:ATP binding"/>
    <property type="evidence" value="ECO:0007669"/>
    <property type="project" value="UniProtKB-KW"/>
</dbReference>
<dbReference type="Gene3D" id="3.40.50.300">
    <property type="entry name" value="P-loop containing nucleotide triphosphate hydrolases"/>
    <property type="match status" value="2"/>
</dbReference>
<proteinExistence type="predicted"/>
<dbReference type="RefSeq" id="WP_265764705.1">
    <property type="nucleotide sequence ID" value="NZ_JAGGJA010000002.1"/>
</dbReference>
<dbReference type="SMART" id="SM00382">
    <property type="entry name" value="AAA"/>
    <property type="match status" value="2"/>
</dbReference>
<dbReference type="InterPro" id="IPR032524">
    <property type="entry name" value="ABC_tran_C"/>
</dbReference>
<dbReference type="InterPro" id="IPR003593">
    <property type="entry name" value="AAA+_ATPase"/>
</dbReference>
<feature type="compositionally biased region" description="Basic and acidic residues" evidence="4">
    <location>
        <begin position="553"/>
        <end position="566"/>
    </location>
</feature>
<evidence type="ECO:0000256" key="3">
    <source>
        <dbReference type="SAM" id="Coils"/>
    </source>
</evidence>
<dbReference type="PANTHER" id="PTHR42855">
    <property type="entry name" value="ABC TRANSPORTER ATP-BINDING SUBUNIT"/>
    <property type="match status" value="1"/>
</dbReference>
<evidence type="ECO:0000256" key="2">
    <source>
        <dbReference type="ARBA" id="ARBA00022840"/>
    </source>
</evidence>
<dbReference type="SUPFAM" id="SSF52540">
    <property type="entry name" value="P-loop containing nucleoside triphosphate hydrolases"/>
    <property type="match status" value="2"/>
</dbReference>
<dbReference type="PROSITE" id="PS00211">
    <property type="entry name" value="ABC_TRANSPORTER_1"/>
    <property type="match status" value="2"/>
</dbReference>
<dbReference type="Pfam" id="PF00005">
    <property type="entry name" value="ABC_tran"/>
    <property type="match status" value="2"/>
</dbReference>
<protein>
    <submittedName>
        <fullName evidence="6">ABC-F family ATP-binding cassette domain-containing protein</fullName>
    </submittedName>
</protein>
<feature type="domain" description="ABC transporter" evidence="5">
    <location>
        <begin position="327"/>
        <end position="541"/>
    </location>
</feature>
<dbReference type="InterPro" id="IPR017871">
    <property type="entry name" value="ABC_transporter-like_CS"/>
</dbReference>
<comment type="caution">
    <text evidence="6">The sequence shown here is derived from an EMBL/GenBank/DDBJ whole genome shotgun (WGS) entry which is preliminary data.</text>
</comment>